<feature type="domain" description="PIN" evidence="1">
    <location>
        <begin position="6"/>
        <end position="110"/>
    </location>
</feature>
<dbReference type="Pfam" id="PF01850">
    <property type="entry name" value="PIN"/>
    <property type="match status" value="1"/>
</dbReference>
<reference evidence="3" key="2">
    <citation type="submission" date="2019-01" db="EMBL/GenBank/DDBJ databases">
        <authorList>
            <person name="Thorell K."/>
        </authorList>
    </citation>
    <scope>NUCLEOTIDE SEQUENCE</scope>
    <source>
        <strain evidence="3">PC3997IV</strain>
        <strain evidence="2">PC4597II</strain>
    </source>
</reference>
<dbReference type="AlphaFoldDB" id="A0A5C8CSE0"/>
<comment type="caution">
    <text evidence="3">The sequence shown here is derived from an EMBL/GenBank/DDBJ whole genome shotgun (WGS) entry which is preliminary data.</text>
</comment>
<organism evidence="3 5">
    <name type="scientific">Brachyspira aalborgi</name>
    <dbReference type="NCBI Taxonomy" id="29522"/>
    <lineage>
        <taxon>Bacteria</taxon>
        <taxon>Pseudomonadati</taxon>
        <taxon>Spirochaetota</taxon>
        <taxon>Spirochaetia</taxon>
        <taxon>Brachyspirales</taxon>
        <taxon>Brachyspiraceae</taxon>
        <taxon>Brachyspira</taxon>
    </lineage>
</organism>
<dbReference type="Proteomes" id="UP000324336">
    <property type="component" value="Unassembled WGS sequence"/>
</dbReference>
<evidence type="ECO:0000313" key="5">
    <source>
        <dbReference type="Proteomes" id="UP000325002"/>
    </source>
</evidence>
<dbReference type="CDD" id="cd18738">
    <property type="entry name" value="PIN_VapC4-5_FitB-like"/>
    <property type="match status" value="1"/>
</dbReference>
<gene>
    <name evidence="2" type="ORF">EPJ73_06600</name>
    <name evidence="3" type="ORF">EPJ81_10275</name>
</gene>
<sequence>MNGNKILFDTNAIIYFLNNPFDISNISLFISVISEIELLSYPKITQGEENKIRYFFNNNVSIINLDDNIKNETIFIRKNFNIKTPDAIIIATAKVNNLTILTQDEGILKLNGKIPVKIKRYY</sequence>
<dbReference type="InterPro" id="IPR029060">
    <property type="entry name" value="PIN-like_dom_sf"/>
</dbReference>
<protein>
    <submittedName>
        <fullName evidence="3">PIN domain-containing protein</fullName>
    </submittedName>
</protein>
<reference evidence="4 5" key="1">
    <citation type="journal article" date="1992" name="Lakartidningen">
        <title>[Penicillin V and not amoxicillin is the first choice preparation in acute otitis].</title>
        <authorList>
            <person name="Kamme C."/>
            <person name="Lundgren K."/>
            <person name="Prellner K."/>
        </authorList>
    </citation>
    <scope>NUCLEOTIDE SEQUENCE [LARGE SCALE GENOMIC DNA]</scope>
    <source>
        <strain evidence="3 5">PC3997IV</strain>
        <strain evidence="2 4">PC4597II</strain>
    </source>
</reference>
<dbReference type="Gene3D" id="3.40.50.1010">
    <property type="entry name" value="5'-nuclease"/>
    <property type="match status" value="1"/>
</dbReference>
<name>A0A5C8CSE0_9SPIR</name>
<evidence type="ECO:0000313" key="2">
    <source>
        <dbReference type="EMBL" id="TXJ25134.1"/>
    </source>
</evidence>
<dbReference type="RefSeq" id="WP_147558189.1">
    <property type="nucleotide sequence ID" value="NZ_SAXV01000018.1"/>
</dbReference>
<dbReference type="SUPFAM" id="SSF88723">
    <property type="entry name" value="PIN domain-like"/>
    <property type="match status" value="1"/>
</dbReference>
<accession>A0A5C8CSE0</accession>
<evidence type="ECO:0000313" key="3">
    <source>
        <dbReference type="EMBL" id="TXJ36716.1"/>
    </source>
</evidence>
<evidence type="ECO:0000313" key="4">
    <source>
        <dbReference type="Proteomes" id="UP000324336"/>
    </source>
</evidence>
<proteinExistence type="predicted"/>
<dbReference type="InterPro" id="IPR002716">
    <property type="entry name" value="PIN_dom"/>
</dbReference>
<evidence type="ECO:0000259" key="1">
    <source>
        <dbReference type="Pfam" id="PF01850"/>
    </source>
</evidence>
<dbReference type="EMBL" id="SAYA01000021">
    <property type="protein sequence ID" value="TXJ25134.1"/>
    <property type="molecule type" value="Genomic_DNA"/>
</dbReference>
<dbReference type="Proteomes" id="UP000325002">
    <property type="component" value="Unassembled WGS sequence"/>
</dbReference>
<dbReference type="EMBL" id="SAYD01000021">
    <property type="protein sequence ID" value="TXJ36716.1"/>
    <property type="molecule type" value="Genomic_DNA"/>
</dbReference>